<organism evidence="6 7">
    <name type="scientific">Linnemannia hyalina</name>
    <dbReference type="NCBI Taxonomy" id="64524"/>
    <lineage>
        <taxon>Eukaryota</taxon>
        <taxon>Fungi</taxon>
        <taxon>Fungi incertae sedis</taxon>
        <taxon>Mucoromycota</taxon>
        <taxon>Mortierellomycotina</taxon>
        <taxon>Mortierellomycetes</taxon>
        <taxon>Mortierellales</taxon>
        <taxon>Mortierellaceae</taxon>
        <taxon>Linnemannia</taxon>
    </lineage>
</organism>
<feature type="domain" description="Alcohol dehydrogenase-like C-terminal" evidence="5">
    <location>
        <begin position="83"/>
        <end position="205"/>
    </location>
</feature>
<accession>A0A9P7XYY6</accession>
<keyword evidence="1" id="KW-0479">Metal-binding</keyword>
<dbReference type="Gene3D" id="3.40.50.720">
    <property type="entry name" value="NAD(P)-binding Rossmann-like Domain"/>
    <property type="match status" value="1"/>
</dbReference>
<dbReference type="GO" id="GO:0016616">
    <property type="term" value="F:oxidoreductase activity, acting on the CH-OH group of donors, NAD or NADP as acceptor"/>
    <property type="evidence" value="ECO:0007669"/>
    <property type="project" value="InterPro"/>
</dbReference>
<comment type="caution">
    <text evidence="6">The sequence shown here is derived from an EMBL/GenBank/DDBJ whole genome shotgun (WGS) entry which is preliminary data.</text>
</comment>
<protein>
    <recommendedName>
        <fullName evidence="5">Alcohol dehydrogenase-like C-terminal domain-containing protein</fullName>
    </recommendedName>
</protein>
<gene>
    <name evidence="6" type="ORF">KI688_009240</name>
</gene>
<dbReference type="Gene3D" id="3.90.180.10">
    <property type="entry name" value="Medium-chain alcohol dehydrogenases, catalytic domain"/>
    <property type="match status" value="1"/>
</dbReference>
<proteinExistence type="predicted"/>
<evidence type="ECO:0000313" key="6">
    <source>
        <dbReference type="EMBL" id="KAG9069915.1"/>
    </source>
</evidence>
<dbReference type="PANTHER" id="PTHR42683">
    <property type="entry name" value="ALDEHYDE REDUCTASE"/>
    <property type="match status" value="1"/>
</dbReference>
<evidence type="ECO:0000259" key="5">
    <source>
        <dbReference type="Pfam" id="PF00107"/>
    </source>
</evidence>
<reference evidence="6" key="1">
    <citation type="submission" date="2021-06" db="EMBL/GenBank/DDBJ databases">
        <title>Genome Sequence of Mortierella hyaline Strain SCG-10, a Cold-Adapted, Nitrate-Reducing Fungus Isolated from Soil in Minnesota, USA.</title>
        <authorList>
            <person name="Aldossari N."/>
        </authorList>
    </citation>
    <scope>NUCLEOTIDE SEQUENCE</scope>
    <source>
        <strain evidence="6">SCG-10</strain>
    </source>
</reference>
<dbReference type="SUPFAM" id="SSF51735">
    <property type="entry name" value="NAD(P)-binding Rossmann-fold domains"/>
    <property type="match status" value="1"/>
</dbReference>
<evidence type="ECO:0000256" key="1">
    <source>
        <dbReference type="ARBA" id="ARBA00022723"/>
    </source>
</evidence>
<sequence>MCMKCGECKAGQGHYCAKKTHVYHDTFKNGCPAPLHGGFANRIRLFTMVTTPLLCDGLTIFTALRKYGAGANKMVGVKGIGTLGHFAIQYAKAMGSKDIVAINGSDITFEDVTKLGATRCIDLSNKDGFQAEHRKIDLLLVNSFNESTNWEVDLSLVSNHGTVVVLALSKVPMSIPTMPLAHRDIRIVLSFQGGRNDVKEMLAFTVKQEIHLWIVKVQFDKINDANESKEKESNAEANKAWGWSSTLKED</sequence>
<evidence type="ECO:0000313" key="7">
    <source>
        <dbReference type="Proteomes" id="UP000707451"/>
    </source>
</evidence>
<feature type="region of interest" description="Disordered" evidence="4">
    <location>
        <begin position="226"/>
        <end position="250"/>
    </location>
</feature>
<dbReference type="InterPro" id="IPR036291">
    <property type="entry name" value="NAD(P)-bd_dom_sf"/>
</dbReference>
<keyword evidence="2" id="KW-0862">Zinc</keyword>
<name>A0A9P7XYY6_9FUNG</name>
<dbReference type="GO" id="GO:0046872">
    <property type="term" value="F:metal ion binding"/>
    <property type="evidence" value="ECO:0007669"/>
    <property type="project" value="UniProtKB-KW"/>
</dbReference>
<dbReference type="EMBL" id="JAHRHY010000004">
    <property type="protein sequence ID" value="KAG9069915.1"/>
    <property type="molecule type" value="Genomic_DNA"/>
</dbReference>
<dbReference type="OrthoDB" id="1879366at2759"/>
<evidence type="ECO:0000256" key="4">
    <source>
        <dbReference type="SAM" id="MobiDB-lite"/>
    </source>
</evidence>
<dbReference type="AlphaFoldDB" id="A0A9P7XYY6"/>
<evidence type="ECO:0000256" key="2">
    <source>
        <dbReference type="ARBA" id="ARBA00022833"/>
    </source>
</evidence>
<dbReference type="Proteomes" id="UP000707451">
    <property type="component" value="Unassembled WGS sequence"/>
</dbReference>
<dbReference type="InterPro" id="IPR047109">
    <property type="entry name" value="CAD-like"/>
</dbReference>
<keyword evidence="3" id="KW-0560">Oxidoreductase</keyword>
<keyword evidence="7" id="KW-1185">Reference proteome</keyword>
<evidence type="ECO:0000256" key="3">
    <source>
        <dbReference type="ARBA" id="ARBA00023002"/>
    </source>
</evidence>
<dbReference type="InterPro" id="IPR013149">
    <property type="entry name" value="ADH-like_C"/>
</dbReference>
<dbReference type="Pfam" id="PF00107">
    <property type="entry name" value="ADH_zinc_N"/>
    <property type="match status" value="1"/>
</dbReference>